<keyword evidence="4 5" id="KW-0472">Membrane</keyword>
<feature type="domain" description="Yip1" evidence="6">
    <location>
        <begin position="26"/>
        <end position="194"/>
    </location>
</feature>
<comment type="caution">
    <text evidence="7">The sequence shown here is derived from an EMBL/GenBank/DDBJ whole genome shotgun (WGS) entry which is preliminary data.</text>
</comment>
<sequence>MGRRNGGAGEASMSFDDFKALIGLSFRDPQGAARALLGQGWPVQARWMALLAAVSVSALLAWLAAALFAAPRDGTQVVMLSQQPIVLAGMQMAAIVLAAGLMSGVGRMFGGQGRFEDALLLTVWIEVLLLVVQVVQLVLSLVLPSVAGMLGIAAMGLFLWLTVQFTKTLHGFTSTPKVALGLIGTAIAAGFVLSIVAAALGILPEMPQ</sequence>
<feature type="transmembrane region" description="Helical" evidence="5">
    <location>
        <begin position="118"/>
        <end position="139"/>
    </location>
</feature>
<dbReference type="Proteomes" id="UP000292859">
    <property type="component" value="Unassembled WGS sequence"/>
</dbReference>
<dbReference type="Pfam" id="PF04893">
    <property type="entry name" value="Yip1"/>
    <property type="match status" value="1"/>
</dbReference>
<accession>A0ABY1YF51</accession>
<comment type="subcellular location">
    <subcellularLocation>
        <location evidence="1">Membrane</location>
        <topology evidence="1">Multi-pass membrane protein</topology>
    </subcellularLocation>
</comment>
<reference evidence="7 8" key="1">
    <citation type="submission" date="2019-02" db="EMBL/GenBank/DDBJ databases">
        <authorList>
            <person name="Zhang G."/>
        </authorList>
    </citation>
    <scope>NUCLEOTIDE SEQUENCE [LARGE SCALE GENOMIC DNA]</scope>
    <source>
        <strain evidence="7 8">CMB17</strain>
    </source>
</reference>
<dbReference type="EMBL" id="SIRL01000014">
    <property type="protein sequence ID" value="TBN47199.1"/>
    <property type="molecule type" value="Genomic_DNA"/>
</dbReference>
<gene>
    <name evidence="7" type="ORF">EYF88_15305</name>
</gene>
<evidence type="ECO:0000313" key="7">
    <source>
        <dbReference type="EMBL" id="TBN47199.1"/>
    </source>
</evidence>
<dbReference type="InterPro" id="IPR006977">
    <property type="entry name" value="Yip1_dom"/>
</dbReference>
<keyword evidence="8" id="KW-1185">Reference proteome</keyword>
<proteinExistence type="predicted"/>
<feature type="transmembrane region" description="Helical" evidence="5">
    <location>
        <begin position="178"/>
        <end position="203"/>
    </location>
</feature>
<evidence type="ECO:0000256" key="2">
    <source>
        <dbReference type="ARBA" id="ARBA00022692"/>
    </source>
</evidence>
<name>A0ABY1YF51_9RHOB</name>
<evidence type="ECO:0000313" key="8">
    <source>
        <dbReference type="Proteomes" id="UP000292859"/>
    </source>
</evidence>
<keyword evidence="2 5" id="KW-0812">Transmembrane</keyword>
<protein>
    <submittedName>
        <fullName evidence="7">YIP1 family protein</fullName>
    </submittedName>
</protein>
<evidence type="ECO:0000256" key="1">
    <source>
        <dbReference type="ARBA" id="ARBA00004141"/>
    </source>
</evidence>
<keyword evidence="3 5" id="KW-1133">Transmembrane helix</keyword>
<feature type="transmembrane region" description="Helical" evidence="5">
    <location>
        <begin position="145"/>
        <end position="166"/>
    </location>
</feature>
<feature type="transmembrane region" description="Helical" evidence="5">
    <location>
        <begin position="47"/>
        <end position="70"/>
    </location>
</feature>
<organism evidence="7 8">
    <name type="scientific">Paracoccus sediminis</name>
    <dbReference type="NCBI Taxonomy" id="1214787"/>
    <lineage>
        <taxon>Bacteria</taxon>
        <taxon>Pseudomonadati</taxon>
        <taxon>Pseudomonadota</taxon>
        <taxon>Alphaproteobacteria</taxon>
        <taxon>Rhodobacterales</taxon>
        <taxon>Paracoccaceae</taxon>
        <taxon>Paracoccus</taxon>
    </lineage>
</organism>
<feature type="transmembrane region" description="Helical" evidence="5">
    <location>
        <begin position="85"/>
        <end position="106"/>
    </location>
</feature>
<evidence type="ECO:0000256" key="5">
    <source>
        <dbReference type="SAM" id="Phobius"/>
    </source>
</evidence>
<evidence type="ECO:0000259" key="6">
    <source>
        <dbReference type="Pfam" id="PF04893"/>
    </source>
</evidence>
<evidence type="ECO:0000256" key="4">
    <source>
        <dbReference type="ARBA" id="ARBA00023136"/>
    </source>
</evidence>
<evidence type="ECO:0000256" key="3">
    <source>
        <dbReference type="ARBA" id="ARBA00022989"/>
    </source>
</evidence>